<gene>
    <name evidence="1" type="ORF">P0Y65_20735</name>
</gene>
<dbReference type="AlphaFoldDB" id="A0AAJ6B0S7"/>
<reference evidence="1" key="1">
    <citation type="submission" date="2023-03" db="EMBL/GenBank/DDBJ databases">
        <title>Andean soil-derived lignocellulolytic bacterial consortium as a source of novel taxa and putative plastic-active enzymes.</title>
        <authorList>
            <person name="Diaz-Garcia L."/>
            <person name="Chuvochina M."/>
            <person name="Feuerriegel G."/>
            <person name="Bunk B."/>
            <person name="Sproer C."/>
            <person name="Streit W.R."/>
            <person name="Rodriguez L.M."/>
            <person name="Overmann J."/>
            <person name="Jimenez D.J."/>
        </authorList>
    </citation>
    <scope>NUCLEOTIDE SEQUENCE</scope>
    <source>
        <strain evidence="1">MAG 4196</strain>
    </source>
</reference>
<dbReference type="EMBL" id="CP119312">
    <property type="protein sequence ID" value="WEK04569.1"/>
    <property type="molecule type" value="Genomic_DNA"/>
</dbReference>
<dbReference type="Proteomes" id="UP001217476">
    <property type="component" value="Chromosome"/>
</dbReference>
<accession>A0AAJ6B0S7</accession>
<evidence type="ECO:0000313" key="2">
    <source>
        <dbReference type="Proteomes" id="UP001217476"/>
    </source>
</evidence>
<evidence type="ECO:0000313" key="1">
    <source>
        <dbReference type="EMBL" id="WEK04569.1"/>
    </source>
</evidence>
<name>A0AAJ6B0S7_9HYPH</name>
<organism evidence="1 2">
    <name type="scientific">Candidatus Devosia phytovorans</name>
    <dbReference type="NCBI Taxonomy" id="3121372"/>
    <lineage>
        <taxon>Bacteria</taxon>
        <taxon>Pseudomonadati</taxon>
        <taxon>Pseudomonadota</taxon>
        <taxon>Alphaproteobacteria</taxon>
        <taxon>Hyphomicrobiales</taxon>
        <taxon>Devosiaceae</taxon>
        <taxon>Devosia</taxon>
    </lineage>
</organism>
<proteinExistence type="predicted"/>
<protein>
    <submittedName>
        <fullName evidence="1">Uncharacterized protein</fullName>
    </submittedName>
</protein>
<sequence>MPDQNEPTPEELAAADLLARVKQRTRDAIISHMNGIGANIIAQYPMIEEKSWPIQNPESAAVIALGRDAVLAMSEPQLRGVANFLVDVCVAHYGPAEADANLAAQLWAKASAVRANAVPWASMTAYVNGLRARMDDRIAAATTPAEVLSIESEIHAELGAFRNEHGV</sequence>